<feature type="domain" description="F-box" evidence="2">
    <location>
        <begin position="19"/>
        <end position="65"/>
    </location>
</feature>
<keyword evidence="1" id="KW-0472">Membrane</keyword>
<protein>
    <recommendedName>
        <fullName evidence="2">F-box domain-containing protein</fullName>
    </recommendedName>
</protein>
<dbReference type="STRING" id="77586.A0A0D9XP72"/>
<evidence type="ECO:0000256" key="1">
    <source>
        <dbReference type="SAM" id="Phobius"/>
    </source>
</evidence>
<dbReference type="EnsemblPlants" id="LPERR11G02990.1">
    <property type="protein sequence ID" value="LPERR11G02990.1"/>
    <property type="gene ID" value="LPERR11G02990"/>
</dbReference>
<dbReference type="PROSITE" id="PS50181">
    <property type="entry name" value="FBOX"/>
    <property type="match status" value="1"/>
</dbReference>
<dbReference type="eggNOG" id="ENOG502QVIW">
    <property type="taxonomic scope" value="Eukaryota"/>
</dbReference>
<dbReference type="InterPro" id="IPR001810">
    <property type="entry name" value="F-box_dom"/>
</dbReference>
<keyword evidence="1" id="KW-0812">Transmembrane</keyword>
<dbReference type="AlphaFoldDB" id="A0A0D9XP72"/>
<evidence type="ECO:0000259" key="2">
    <source>
        <dbReference type="PROSITE" id="PS50181"/>
    </source>
</evidence>
<accession>A0A0D9XP72</accession>
<dbReference type="Pfam" id="PF12937">
    <property type="entry name" value="F-box-like"/>
    <property type="match status" value="1"/>
</dbReference>
<reference evidence="3" key="3">
    <citation type="submission" date="2015-04" db="UniProtKB">
        <authorList>
            <consortium name="EnsemblPlants"/>
        </authorList>
    </citation>
    <scope>IDENTIFICATION</scope>
</reference>
<organism evidence="3 4">
    <name type="scientific">Leersia perrieri</name>
    <dbReference type="NCBI Taxonomy" id="77586"/>
    <lineage>
        <taxon>Eukaryota</taxon>
        <taxon>Viridiplantae</taxon>
        <taxon>Streptophyta</taxon>
        <taxon>Embryophyta</taxon>
        <taxon>Tracheophyta</taxon>
        <taxon>Spermatophyta</taxon>
        <taxon>Magnoliopsida</taxon>
        <taxon>Liliopsida</taxon>
        <taxon>Poales</taxon>
        <taxon>Poaceae</taxon>
        <taxon>BOP clade</taxon>
        <taxon>Oryzoideae</taxon>
        <taxon>Oryzeae</taxon>
        <taxon>Oryzinae</taxon>
        <taxon>Leersia</taxon>
    </lineage>
</organism>
<evidence type="ECO:0000313" key="4">
    <source>
        <dbReference type="Proteomes" id="UP000032180"/>
    </source>
</evidence>
<keyword evidence="4" id="KW-1185">Reference proteome</keyword>
<dbReference type="Gene3D" id="1.20.1280.50">
    <property type="match status" value="1"/>
</dbReference>
<evidence type="ECO:0000313" key="3">
    <source>
        <dbReference type="EnsemblPlants" id="LPERR11G02990.1"/>
    </source>
</evidence>
<dbReference type="HOGENOM" id="CLU_057235_0_0_1"/>
<dbReference type="Gramene" id="LPERR11G02990.1">
    <property type="protein sequence ID" value="LPERR11G02990.1"/>
    <property type="gene ID" value="LPERR11G02990"/>
</dbReference>
<dbReference type="PANTHER" id="PTHR33736:SF13">
    <property type="entry name" value="OS11G0155100 PROTEIN"/>
    <property type="match status" value="1"/>
</dbReference>
<dbReference type="Proteomes" id="UP000032180">
    <property type="component" value="Chromosome 11"/>
</dbReference>
<dbReference type="InterPro" id="IPR045283">
    <property type="entry name" value="AT3G44326-like"/>
</dbReference>
<sequence length="322" mass="33616">MATEDELRAPACGGGGGGATAIDDLPADVLALVLRRLDGASLAAVGCASSSFHELATDQDTWRGLCLAMWPSVRDALATAGGEDYRALFADAFPFPESSPAPAESPALTSLPARLVSAVDLLHGDVSIMSRVVETDTSTAWFLGSPFRVDALVQEGFTAPSPITPSELTLSWILIDPTTGRAVNASSRRAVAVDRKWLTGETVARFTVVLAAGGGGSGVALDACVTCDDRHGHVREVSLRVEDDEGGGVSGHDGLAAVAAAMASARRGKGAEAAARRRYEEFVKGKRARKEWNARREGIVDLCCSGVGAVVFVGFLVMLTFR</sequence>
<reference evidence="3 4" key="1">
    <citation type="submission" date="2012-08" db="EMBL/GenBank/DDBJ databases">
        <title>Oryza genome evolution.</title>
        <authorList>
            <person name="Wing R.A."/>
        </authorList>
    </citation>
    <scope>NUCLEOTIDE SEQUENCE</scope>
</reference>
<name>A0A0D9XP72_9ORYZ</name>
<dbReference type="InterPro" id="IPR036047">
    <property type="entry name" value="F-box-like_dom_sf"/>
</dbReference>
<feature type="transmembrane region" description="Helical" evidence="1">
    <location>
        <begin position="299"/>
        <end position="321"/>
    </location>
</feature>
<reference evidence="4" key="2">
    <citation type="submission" date="2013-12" db="EMBL/GenBank/DDBJ databases">
        <authorList>
            <person name="Yu Y."/>
            <person name="Lee S."/>
            <person name="de Baynast K."/>
            <person name="Wissotski M."/>
            <person name="Liu L."/>
            <person name="Talag J."/>
            <person name="Goicoechea J."/>
            <person name="Angelova A."/>
            <person name="Jetty R."/>
            <person name="Kudrna D."/>
            <person name="Golser W."/>
            <person name="Rivera L."/>
            <person name="Zhang J."/>
            <person name="Wing R."/>
        </authorList>
    </citation>
    <scope>NUCLEOTIDE SEQUENCE</scope>
</reference>
<dbReference type="PANTHER" id="PTHR33736">
    <property type="entry name" value="F-BOX PROTEIN-RELATED"/>
    <property type="match status" value="1"/>
</dbReference>
<dbReference type="SUPFAM" id="SSF81383">
    <property type="entry name" value="F-box domain"/>
    <property type="match status" value="1"/>
</dbReference>
<proteinExistence type="predicted"/>
<keyword evidence="1" id="KW-1133">Transmembrane helix</keyword>